<protein>
    <submittedName>
        <fullName evidence="2">QLQ domain-containing protein</fullName>
    </submittedName>
</protein>
<dbReference type="Proteomes" id="UP000095282">
    <property type="component" value="Unplaced"/>
</dbReference>
<proteinExistence type="predicted"/>
<name>A0A1I7TBR8_9PELO</name>
<dbReference type="AlphaFoldDB" id="A0A1I7TBR8"/>
<dbReference type="WBParaSite" id="Csp11.Scaffold574.g4392.t1">
    <property type="protein sequence ID" value="Csp11.Scaffold574.g4392.t1"/>
    <property type="gene ID" value="Csp11.Scaffold574.g4392"/>
</dbReference>
<evidence type="ECO:0000313" key="2">
    <source>
        <dbReference type="WBParaSite" id="Csp11.Scaffold574.g4392.t1"/>
    </source>
</evidence>
<evidence type="ECO:0000313" key="1">
    <source>
        <dbReference type="Proteomes" id="UP000095282"/>
    </source>
</evidence>
<dbReference type="eggNOG" id="ENOG502TKC0">
    <property type="taxonomic scope" value="Eukaryota"/>
</dbReference>
<accession>A0A1I7TBR8</accession>
<sequence>MPRGIPKIPRKKPQTPKQVWGKFPVEEHQGAVLNEEAMARIFKAPMNVIRYLQNKVTSLTEERARVAKINEQLITEVRSAKLVAAASPPPDHQQLLEMNRALIAENQRLSTQVYMANQLATEKVNDFNVLSQGSELQMQENLKLKLALQQQAQAIRRLQNRRNSGSGPSEEENLVVLE</sequence>
<reference evidence="2" key="1">
    <citation type="submission" date="2016-11" db="UniProtKB">
        <authorList>
            <consortium name="WormBaseParasite"/>
        </authorList>
    </citation>
    <scope>IDENTIFICATION</scope>
</reference>
<keyword evidence="1" id="KW-1185">Reference proteome</keyword>
<organism evidence="1 2">
    <name type="scientific">Caenorhabditis tropicalis</name>
    <dbReference type="NCBI Taxonomy" id="1561998"/>
    <lineage>
        <taxon>Eukaryota</taxon>
        <taxon>Metazoa</taxon>
        <taxon>Ecdysozoa</taxon>
        <taxon>Nematoda</taxon>
        <taxon>Chromadorea</taxon>
        <taxon>Rhabditida</taxon>
        <taxon>Rhabditina</taxon>
        <taxon>Rhabditomorpha</taxon>
        <taxon>Rhabditoidea</taxon>
        <taxon>Rhabditidae</taxon>
        <taxon>Peloderinae</taxon>
        <taxon>Caenorhabditis</taxon>
    </lineage>
</organism>